<dbReference type="Proteomes" id="UP000324222">
    <property type="component" value="Unassembled WGS sequence"/>
</dbReference>
<feature type="compositionally biased region" description="Basic and acidic residues" evidence="1">
    <location>
        <begin position="46"/>
        <end position="66"/>
    </location>
</feature>
<feature type="compositionally biased region" description="Basic and acidic residues" evidence="1">
    <location>
        <begin position="18"/>
        <end position="34"/>
    </location>
</feature>
<protein>
    <submittedName>
        <fullName evidence="2">Uncharacterized protein</fullName>
    </submittedName>
</protein>
<gene>
    <name evidence="2" type="ORF">E2C01_083584</name>
</gene>
<accession>A0A5B7J3W6</accession>
<organism evidence="2 3">
    <name type="scientific">Portunus trituberculatus</name>
    <name type="common">Swimming crab</name>
    <name type="synonym">Neptunus trituberculatus</name>
    <dbReference type="NCBI Taxonomy" id="210409"/>
    <lineage>
        <taxon>Eukaryota</taxon>
        <taxon>Metazoa</taxon>
        <taxon>Ecdysozoa</taxon>
        <taxon>Arthropoda</taxon>
        <taxon>Crustacea</taxon>
        <taxon>Multicrustacea</taxon>
        <taxon>Malacostraca</taxon>
        <taxon>Eumalacostraca</taxon>
        <taxon>Eucarida</taxon>
        <taxon>Decapoda</taxon>
        <taxon>Pleocyemata</taxon>
        <taxon>Brachyura</taxon>
        <taxon>Eubrachyura</taxon>
        <taxon>Portunoidea</taxon>
        <taxon>Portunidae</taxon>
        <taxon>Portuninae</taxon>
        <taxon>Portunus</taxon>
    </lineage>
</organism>
<feature type="region of interest" description="Disordered" evidence="1">
    <location>
        <begin position="16"/>
        <end position="73"/>
    </location>
</feature>
<name>A0A5B7J3W6_PORTR</name>
<proteinExistence type="predicted"/>
<dbReference type="EMBL" id="VSRR010078526">
    <property type="protein sequence ID" value="MPC88666.1"/>
    <property type="molecule type" value="Genomic_DNA"/>
</dbReference>
<evidence type="ECO:0000256" key="1">
    <source>
        <dbReference type="SAM" id="MobiDB-lite"/>
    </source>
</evidence>
<dbReference type="AlphaFoldDB" id="A0A5B7J3W6"/>
<sequence length="73" mass="8473">MEDIFEMGKSNLRGHSLKIAERRAEEKQTKERQKAYQPLLKRKKQRAGERDELKTTCKPSDSKEVNEGNQPDG</sequence>
<comment type="caution">
    <text evidence="2">The sequence shown here is derived from an EMBL/GenBank/DDBJ whole genome shotgun (WGS) entry which is preliminary data.</text>
</comment>
<keyword evidence="3" id="KW-1185">Reference proteome</keyword>
<evidence type="ECO:0000313" key="3">
    <source>
        <dbReference type="Proteomes" id="UP000324222"/>
    </source>
</evidence>
<reference evidence="2 3" key="1">
    <citation type="submission" date="2019-05" db="EMBL/GenBank/DDBJ databases">
        <title>Another draft genome of Portunus trituberculatus and its Hox gene families provides insights of decapod evolution.</title>
        <authorList>
            <person name="Jeong J.-H."/>
            <person name="Song I."/>
            <person name="Kim S."/>
            <person name="Choi T."/>
            <person name="Kim D."/>
            <person name="Ryu S."/>
            <person name="Kim W."/>
        </authorList>
    </citation>
    <scope>NUCLEOTIDE SEQUENCE [LARGE SCALE GENOMIC DNA]</scope>
    <source>
        <tissue evidence="2">Muscle</tissue>
    </source>
</reference>
<evidence type="ECO:0000313" key="2">
    <source>
        <dbReference type="EMBL" id="MPC88666.1"/>
    </source>
</evidence>